<feature type="region of interest" description="Disordered" evidence="6">
    <location>
        <begin position="321"/>
        <end position="381"/>
    </location>
</feature>
<evidence type="ECO:0000256" key="4">
    <source>
        <dbReference type="ARBA" id="ARBA00022989"/>
    </source>
</evidence>
<feature type="transmembrane region" description="Helical" evidence="7">
    <location>
        <begin position="207"/>
        <end position="226"/>
    </location>
</feature>
<proteinExistence type="predicted"/>
<name>A0A543NJ54_9ACTN</name>
<evidence type="ECO:0000313" key="8">
    <source>
        <dbReference type="EMBL" id="TQN31883.1"/>
    </source>
</evidence>
<comment type="subcellular location">
    <subcellularLocation>
        <location evidence="1">Cell membrane</location>
        <topology evidence="1">Multi-pass membrane protein</topology>
    </subcellularLocation>
</comment>
<evidence type="ECO:0000256" key="3">
    <source>
        <dbReference type="ARBA" id="ARBA00022692"/>
    </source>
</evidence>
<evidence type="ECO:0000256" key="6">
    <source>
        <dbReference type="SAM" id="MobiDB-lite"/>
    </source>
</evidence>
<dbReference type="PANTHER" id="PTHR30213">
    <property type="entry name" value="INNER MEMBRANE PROTEIN YHJD"/>
    <property type="match status" value="1"/>
</dbReference>
<dbReference type="GO" id="GO:0005886">
    <property type="term" value="C:plasma membrane"/>
    <property type="evidence" value="ECO:0007669"/>
    <property type="project" value="UniProtKB-SubCell"/>
</dbReference>
<keyword evidence="2" id="KW-1003">Cell membrane</keyword>
<sequence length="381" mass="41316">MPCGYVGGVWTIRARLRGAAARCGERFPRTGKLVLLLGRTVRSVVRARVVGLAAESAFFSLLSLPALLLGLLGTLGHLSPLLGEDTVQEIRVWMLDLAETVLTARTVDRMVAPLVDDFLRGAQGGLLSVTFVVSLWSGSRAMNVFIDAITIAYGLDGLRGYIRQRALAFLTYLGGLLFALVMLPVLVAGPDVIRDLLPEAAGYLRFAYWPVVGGLSVLALVLLYTLSVPVRTPVLRHLPGALLAMVILVAGSGALRLYLDASFGRVTIYGSLTAPIAILAWLWVMALAVLIGTTLNAEMDAIWPTGRTAAARAELADRRRDRAARSAERHERALRDVTNEPTDEEEKDQAREGLPERGRVPPERSEDAHDLSAPGPRRTRD</sequence>
<keyword evidence="3 7" id="KW-0812">Transmembrane</keyword>
<evidence type="ECO:0000313" key="9">
    <source>
        <dbReference type="Proteomes" id="UP000317422"/>
    </source>
</evidence>
<evidence type="ECO:0000256" key="5">
    <source>
        <dbReference type="ARBA" id="ARBA00023136"/>
    </source>
</evidence>
<keyword evidence="4 7" id="KW-1133">Transmembrane helix</keyword>
<dbReference type="PANTHER" id="PTHR30213:SF0">
    <property type="entry name" value="UPF0761 MEMBRANE PROTEIN YIHY"/>
    <property type="match status" value="1"/>
</dbReference>
<feature type="compositionally biased region" description="Basic and acidic residues" evidence="6">
    <location>
        <begin position="348"/>
        <end position="370"/>
    </location>
</feature>
<protein>
    <submittedName>
        <fullName evidence="8">Membrane protein</fullName>
    </submittedName>
</protein>
<evidence type="ECO:0000256" key="2">
    <source>
        <dbReference type="ARBA" id="ARBA00022475"/>
    </source>
</evidence>
<gene>
    <name evidence="8" type="ORF">FHX37_1804</name>
</gene>
<feature type="transmembrane region" description="Helical" evidence="7">
    <location>
        <begin position="238"/>
        <end position="258"/>
    </location>
</feature>
<reference evidence="8 9" key="1">
    <citation type="submission" date="2019-06" db="EMBL/GenBank/DDBJ databases">
        <title>Sequencing the genomes of 1000 actinobacteria strains.</title>
        <authorList>
            <person name="Klenk H.-P."/>
        </authorList>
    </citation>
    <scope>NUCLEOTIDE SEQUENCE [LARGE SCALE GENOMIC DNA]</scope>
    <source>
        <strain evidence="8 9">DSM 45015</strain>
    </source>
</reference>
<feature type="transmembrane region" description="Helical" evidence="7">
    <location>
        <begin position="135"/>
        <end position="155"/>
    </location>
</feature>
<evidence type="ECO:0000256" key="1">
    <source>
        <dbReference type="ARBA" id="ARBA00004651"/>
    </source>
</evidence>
<dbReference type="AlphaFoldDB" id="A0A543NJ54"/>
<dbReference type="OrthoDB" id="3209118at2"/>
<accession>A0A543NJ54</accession>
<feature type="transmembrane region" description="Helical" evidence="7">
    <location>
        <begin position="49"/>
        <end position="72"/>
    </location>
</feature>
<evidence type="ECO:0000256" key="7">
    <source>
        <dbReference type="SAM" id="Phobius"/>
    </source>
</evidence>
<feature type="transmembrane region" description="Helical" evidence="7">
    <location>
        <begin position="278"/>
        <end position="297"/>
    </location>
</feature>
<comment type="caution">
    <text evidence="8">The sequence shown here is derived from an EMBL/GenBank/DDBJ whole genome shotgun (WGS) entry which is preliminary data.</text>
</comment>
<dbReference type="Proteomes" id="UP000317422">
    <property type="component" value="Unassembled WGS sequence"/>
</dbReference>
<dbReference type="InterPro" id="IPR017039">
    <property type="entry name" value="Virul_fac_BrkB"/>
</dbReference>
<keyword evidence="9" id="KW-1185">Reference proteome</keyword>
<organism evidence="8 9">
    <name type="scientific">Haloactinospora alba</name>
    <dbReference type="NCBI Taxonomy" id="405555"/>
    <lineage>
        <taxon>Bacteria</taxon>
        <taxon>Bacillati</taxon>
        <taxon>Actinomycetota</taxon>
        <taxon>Actinomycetes</taxon>
        <taxon>Streptosporangiales</taxon>
        <taxon>Nocardiopsidaceae</taxon>
        <taxon>Haloactinospora</taxon>
    </lineage>
</organism>
<feature type="transmembrane region" description="Helical" evidence="7">
    <location>
        <begin position="167"/>
        <end position="187"/>
    </location>
</feature>
<keyword evidence="5 7" id="KW-0472">Membrane</keyword>
<dbReference type="Pfam" id="PF03631">
    <property type="entry name" value="Virul_fac_BrkB"/>
    <property type="match status" value="1"/>
</dbReference>
<dbReference type="EMBL" id="VFQC01000001">
    <property type="protein sequence ID" value="TQN31883.1"/>
    <property type="molecule type" value="Genomic_DNA"/>
</dbReference>
<feature type="compositionally biased region" description="Basic and acidic residues" evidence="6">
    <location>
        <begin position="321"/>
        <end position="338"/>
    </location>
</feature>